<organism evidence="4 5">
    <name type="scientific">Vibrio aestuarianus</name>
    <dbReference type="NCBI Taxonomy" id="28171"/>
    <lineage>
        <taxon>Bacteria</taxon>
        <taxon>Pseudomonadati</taxon>
        <taxon>Pseudomonadota</taxon>
        <taxon>Gammaproteobacteria</taxon>
        <taxon>Vibrionales</taxon>
        <taxon>Vibrionaceae</taxon>
        <taxon>Vibrio</taxon>
    </lineage>
</organism>
<dbReference type="RefSeq" id="WP_102964480.1">
    <property type="nucleotide sequence ID" value="NZ_CALYLG010000243.1"/>
</dbReference>
<dbReference type="InterPro" id="IPR018060">
    <property type="entry name" value="HTH_AraC"/>
</dbReference>
<dbReference type="InterPro" id="IPR009057">
    <property type="entry name" value="Homeodomain-like_sf"/>
</dbReference>
<evidence type="ECO:0000313" key="4">
    <source>
        <dbReference type="EMBL" id="WGK87624.1"/>
    </source>
</evidence>
<gene>
    <name evidence="4" type="ORF">PYE67_16080</name>
</gene>
<dbReference type="Proteomes" id="UP001241226">
    <property type="component" value="Chromosome 2"/>
</dbReference>
<sequence length="314" mass="35405">MTAQHESKAENRQLDMNISNMQSKLAKIIEQKTVGNEDSSTSIESLSLFRREVITEPCACAIEPSVLFVVQGSKQLLVGEQIFIYDTQHFLLNSLDMPASSQVVDASLDKPCLGLMLKIDMQLMADIIAQNDMNPPHDDSGNGSSAIGTVKENLLVPLIRLLDLLDEPEAIKTLSPLIVREIHYRLLTSELAGRIWQIALSGNQANRISKAIGWLRVHYSEPLNIEELASYIQMSTTTLYHHFRKHTSMSPLQYQKWLRLNEAQRLMLNENSEASSAAFQVGYESPSHFSREYTRLFGISPKRHIEVLRKGANQ</sequence>
<dbReference type="Pfam" id="PF12833">
    <property type="entry name" value="HTH_18"/>
    <property type="match status" value="1"/>
</dbReference>
<dbReference type="Gene3D" id="1.10.10.60">
    <property type="entry name" value="Homeodomain-like"/>
    <property type="match status" value="1"/>
</dbReference>
<keyword evidence="1" id="KW-0805">Transcription regulation</keyword>
<proteinExistence type="predicted"/>
<evidence type="ECO:0000256" key="2">
    <source>
        <dbReference type="ARBA" id="ARBA00023163"/>
    </source>
</evidence>
<accession>A0ABD7YS59</accession>
<feature type="domain" description="HTH araC/xylS-type" evidence="3">
    <location>
        <begin position="209"/>
        <end position="307"/>
    </location>
</feature>
<keyword evidence="2" id="KW-0804">Transcription</keyword>
<dbReference type="SMART" id="SM00342">
    <property type="entry name" value="HTH_ARAC"/>
    <property type="match status" value="1"/>
</dbReference>
<dbReference type="PROSITE" id="PS01124">
    <property type="entry name" value="HTH_ARAC_FAMILY_2"/>
    <property type="match status" value="1"/>
</dbReference>
<evidence type="ECO:0000256" key="1">
    <source>
        <dbReference type="ARBA" id="ARBA00023015"/>
    </source>
</evidence>
<protein>
    <submittedName>
        <fullName evidence="4">AraC family transcriptional regulator</fullName>
    </submittedName>
</protein>
<dbReference type="Pfam" id="PF06719">
    <property type="entry name" value="AraC_N"/>
    <property type="match status" value="1"/>
</dbReference>
<evidence type="ECO:0000259" key="3">
    <source>
        <dbReference type="PROSITE" id="PS01124"/>
    </source>
</evidence>
<dbReference type="AlphaFoldDB" id="A0ABD7YS59"/>
<name>A0ABD7YS59_9VIBR</name>
<dbReference type="SUPFAM" id="SSF46689">
    <property type="entry name" value="Homeodomain-like"/>
    <property type="match status" value="2"/>
</dbReference>
<dbReference type="InterPro" id="IPR009594">
    <property type="entry name" value="Tscrpt_reg_HTH_AraC_N"/>
</dbReference>
<reference evidence="4 5" key="1">
    <citation type="submission" date="2022-02" db="EMBL/GenBank/DDBJ databases">
        <title>Emergence and expansion in Europe of a Vibrio aestuarianus clonal complex pathogenic for oysters.</title>
        <authorList>
            <person name="Mesnil A."/>
            <person name="Travers M.-A."/>
        </authorList>
    </citation>
    <scope>NUCLEOTIDE SEQUENCE [LARGE SCALE GENOMIC DNA]</scope>
    <source>
        <strain evidence="4 5">U17</strain>
    </source>
</reference>
<evidence type="ECO:0000313" key="5">
    <source>
        <dbReference type="Proteomes" id="UP001241226"/>
    </source>
</evidence>
<dbReference type="PANTHER" id="PTHR43436">
    <property type="entry name" value="ARAC-FAMILY TRANSCRIPTIONAL REGULATOR"/>
    <property type="match status" value="1"/>
</dbReference>
<dbReference type="EMBL" id="CP118712">
    <property type="protein sequence ID" value="WGK87624.1"/>
    <property type="molecule type" value="Genomic_DNA"/>
</dbReference>
<dbReference type="PANTHER" id="PTHR43436:SF1">
    <property type="entry name" value="TRANSCRIPTIONAL REGULATORY PROTEIN"/>
    <property type="match status" value="1"/>
</dbReference>